<keyword evidence="3" id="KW-1003">Cell membrane</keyword>
<dbReference type="PANTHER" id="PTHR34583:SF2">
    <property type="entry name" value="ANTIPORTER SUBUNIT MNHC2-RELATED"/>
    <property type="match status" value="1"/>
</dbReference>
<sequence length="112" mass="12117">MEILMSIMIGVLFTVGTYMLLTRSLLRVILGTMLMSHGANLLLFTMAGLQRGVAPLLGSGAEAYADPLPQALVLTAIVISFGVTSFLLVLAYRTYKVHNTDDLDQLRGSVDE</sequence>
<evidence type="ECO:0000256" key="4">
    <source>
        <dbReference type="ARBA" id="ARBA00022692"/>
    </source>
</evidence>
<evidence type="ECO:0000313" key="8">
    <source>
        <dbReference type="EMBL" id="MBP1968739.1"/>
    </source>
</evidence>
<keyword evidence="4 7" id="KW-0812">Transmembrane</keyword>
<comment type="caution">
    <text evidence="8">The sequence shown here is derived from an EMBL/GenBank/DDBJ whole genome shotgun (WGS) entry which is preliminary data.</text>
</comment>
<evidence type="ECO:0000256" key="2">
    <source>
        <dbReference type="ARBA" id="ARBA00010388"/>
    </source>
</evidence>
<dbReference type="InterPro" id="IPR050601">
    <property type="entry name" value="CPA3_antiporter_subunitC"/>
</dbReference>
<name>A0ABS4IFC6_9BACI</name>
<keyword evidence="9" id="KW-1185">Reference proteome</keyword>
<organism evidence="8 9">
    <name type="scientific">Virgibacillus natechei</name>
    <dbReference type="NCBI Taxonomy" id="1216297"/>
    <lineage>
        <taxon>Bacteria</taxon>
        <taxon>Bacillati</taxon>
        <taxon>Bacillota</taxon>
        <taxon>Bacilli</taxon>
        <taxon>Bacillales</taxon>
        <taxon>Bacillaceae</taxon>
        <taxon>Virgibacillus</taxon>
    </lineage>
</organism>
<keyword evidence="6 7" id="KW-0472">Membrane</keyword>
<reference evidence="8 9" key="1">
    <citation type="submission" date="2021-03" db="EMBL/GenBank/DDBJ databases">
        <title>Genomic Encyclopedia of Type Strains, Phase IV (KMG-IV): sequencing the most valuable type-strain genomes for metagenomic binning, comparative biology and taxonomic classification.</title>
        <authorList>
            <person name="Goeker M."/>
        </authorList>
    </citation>
    <scope>NUCLEOTIDE SEQUENCE [LARGE SCALE GENOMIC DNA]</scope>
    <source>
        <strain evidence="8 9">DSM 25609</strain>
    </source>
</reference>
<evidence type="ECO:0000256" key="6">
    <source>
        <dbReference type="ARBA" id="ARBA00023136"/>
    </source>
</evidence>
<comment type="similarity">
    <text evidence="2">Belongs to the CPA3 antiporters (TC 2.A.63) subunit C family.</text>
</comment>
<keyword evidence="5 7" id="KW-1133">Transmembrane helix</keyword>
<dbReference type="NCBIfam" id="NF009303">
    <property type="entry name" value="PRK12660.1"/>
    <property type="match status" value="1"/>
</dbReference>
<dbReference type="PANTHER" id="PTHR34583">
    <property type="entry name" value="ANTIPORTER SUBUNIT MNHC2-RELATED"/>
    <property type="match status" value="1"/>
</dbReference>
<accession>A0ABS4IFC6</accession>
<dbReference type="NCBIfam" id="NF006372">
    <property type="entry name" value="PRK08600.1"/>
    <property type="match status" value="1"/>
</dbReference>
<evidence type="ECO:0000256" key="7">
    <source>
        <dbReference type="SAM" id="Phobius"/>
    </source>
</evidence>
<dbReference type="Gene3D" id="1.10.287.3510">
    <property type="match status" value="1"/>
</dbReference>
<dbReference type="EMBL" id="JAGGKX010000003">
    <property type="protein sequence ID" value="MBP1968739.1"/>
    <property type="molecule type" value="Genomic_DNA"/>
</dbReference>
<proteinExistence type="inferred from homology"/>
<comment type="subcellular location">
    <subcellularLocation>
        <location evidence="1">Cell membrane</location>
        <topology evidence="1">Multi-pass membrane protein</topology>
    </subcellularLocation>
</comment>
<dbReference type="InterPro" id="IPR039428">
    <property type="entry name" value="NUOK/Mnh_C1-like"/>
</dbReference>
<feature type="transmembrane region" description="Helical" evidence="7">
    <location>
        <begin position="69"/>
        <end position="92"/>
    </location>
</feature>
<dbReference type="Pfam" id="PF00420">
    <property type="entry name" value="Oxidored_q2"/>
    <property type="match status" value="1"/>
</dbReference>
<evidence type="ECO:0000256" key="5">
    <source>
        <dbReference type="ARBA" id="ARBA00022989"/>
    </source>
</evidence>
<feature type="transmembrane region" description="Helical" evidence="7">
    <location>
        <begin position="28"/>
        <end position="49"/>
    </location>
</feature>
<gene>
    <name evidence="8" type="ORF">J2Z83_000833</name>
</gene>
<evidence type="ECO:0000256" key="1">
    <source>
        <dbReference type="ARBA" id="ARBA00004651"/>
    </source>
</evidence>
<evidence type="ECO:0000313" key="9">
    <source>
        <dbReference type="Proteomes" id="UP001519345"/>
    </source>
</evidence>
<dbReference type="Proteomes" id="UP001519345">
    <property type="component" value="Unassembled WGS sequence"/>
</dbReference>
<protein>
    <submittedName>
        <fullName evidence="8">Multicomponent Na+:H+ antiporter subunit C</fullName>
    </submittedName>
</protein>
<dbReference type="RefSeq" id="WP_209461963.1">
    <property type="nucleotide sequence ID" value="NZ_CP110224.1"/>
</dbReference>
<evidence type="ECO:0000256" key="3">
    <source>
        <dbReference type="ARBA" id="ARBA00022475"/>
    </source>
</evidence>
<feature type="transmembrane region" description="Helical" evidence="7">
    <location>
        <begin position="6"/>
        <end position="21"/>
    </location>
</feature>